<sequence>MASGSPLSEDMSSLDAMTNAENYDTEPNSGGSFEFIDIPTMATASPTSKPSREVHDPAIDFTLEQQPEIPQASPIYENFDSDAQLAMALFAEERARTSAFLDNWSLSGVVHALELAAQDFPSQDNDELGQVTGEDNRADNSDGYGSPVLHSFIFEAVTEPEPLLVEITLEDLDGGLSSQFLSIEMKLTKEQKPIPFFMKAHSLTRPFKQLSKPRQPSATNQRLTKHLPVYIDMIEINDTAFHATGSSRVVEATSKTQGPVFSTESPAPAAIILETGSLLVAEQTKSEQYAESSSGKPSLEHMVDTPDAHFLANNTPRTIITSSELTNAGTISLPEKYLYDNTSLLHVKITVKEPNTSVTVAQELLELTATLEKNTSAEAKNSVSSPGIPNSQELNRIRGELVVLLNGLVILMVFLLFNIVALLVVYNSLVRGLEQESRL</sequence>
<dbReference type="Proteomes" id="UP000235786">
    <property type="component" value="Unassembled WGS sequence"/>
</dbReference>
<evidence type="ECO:0000313" key="3">
    <source>
        <dbReference type="EMBL" id="PMD40987.1"/>
    </source>
</evidence>
<gene>
    <name evidence="3" type="ORF">L207DRAFT_529274</name>
</gene>
<proteinExistence type="predicted"/>
<feature type="compositionally biased region" description="Polar residues" evidence="1">
    <location>
        <begin position="15"/>
        <end position="31"/>
    </location>
</feature>
<keyword evidence="4" id="KW-1185">Reference proteome</keyword>
<reference evidence="3 4" key="1">
    <citation type="submission" date="2016-04" db="EMBL/GenBank/DDBJ databases">
        <title>A degradative enzymes factory behind the ericoid mycorrhizal symbiosis.</title>
        <authorList>
            <consortium name="DOE Joint Genome Institute"/>
            <person name="Martino E."/>
            <person name="Morin E."/>
            <person name="Grelet G."/>
            <person name="Kuo A."/>
            <person name="Kohler A."/>
            <person name="Daghino S."/>
            <person name="Barry K."/>
            <person name="Choi C."/>
            <person name="Cichocki N."/>
            <person name="Clum A."/>
            <person name="Copeland A."/>
            <person name="Hainaut M."/>
            <person name="Haridas S."/>
            <person name="Labutti K."/>
            <person name="Lindquist E."/>
            <person name="Lipzen A."/>
            <person name="Khouja H.-R."/>
            <person name="Murat C."/>
            <person name="Ohm R."/>
            <person name="Olson A."/>
            <person name="Spatafora J."/>
            <person name="Veneault-Fourrey C."/>
            <person name="Henrissat B."/>
            <person name="Grigoriev I."/>
            <person name="Martin F."/>
            <person name="Perotto S."/>
        </authorList>
    </citation>
    <scope>NUCLEOTIDE SEQUENCE [LARGE SCALE GENOMIC DNA]</scope>
    <source>
        <strain evidence="3 4">F</strain>
    </source>
</reference>
<keyword evidence="2" id="KW-1133">Transmembrane helix</keyword>
<evidence type="ECO:0000313" key="4">
    <source>
        <dbReference type="Proteomes" id="UP000235786"/>
    </source>
</evidence>
<keyword evidence="2" id="KW-0812">Transmembrane</keyword>
<keyword evidence="2" id="KW-0472">Membrane</keyword>
<protein>
    <submittedName>
        <fullName evidence="3">Uncharacterized protein</fullName>
    </submittedName>
</protein>
<dbReference type="EMBL" id="KZ613945">
    <property type="protein sequence ID" value="PMD40987.1"/>
    <property type="molecule type" value="Genomic_DNA"/>
</dbReference>
<feature type="region of interest" description="Disordered" evidence="1">
    <location>
        <begin position="1"/>
        <end position="35"/>
    </location>
</feature>
<evidence type="ECO:0000256" key="2">
    <source>
        <dbReference type="SAM" id="Phobius"/>
    </source>
</evidence>
<feature type="transmembrane region" description="Helical" evidence="2">
    <location>
        <begin position="401"/>
        <end position="429"/>
    </location>
</feature>
<evidence type="ECO:0000256" key="1">
    <source>
        <dbReference type="SAM" id="MobiDB-lite"/>
    </source>
</evidence>
<name>A0A2J6RR48_HYAVF</name>
<feature type="region of interest" description="Disordered" evidence="1">
    <location>
        <begin position="121"/>
        <end position="142"/>
    </location>
</feature>
<organism evidence="3 4">
    <name type="scientific">Hyaloscypha variabilis (strain UAMH 11265 / GT02V1 / F)</name>
    <name type="common">Meliniomyces variabilis</name>
    <dbReference type="NCBI Taxonomy" id="1149755"/>
    <lineage>
        <taxon>Eukaryota</taxon>
        <taxon>Fungi</taxon>
        <taxon>Dikarya</taxon>
        <taxon>Ascomycota</taxon>
        <taxon>Pezizomycotina</taxon>
        <taxon>Leotiomycetes</taxon>
        <taxon>Helotiales</taxon>
        <taxon>Hyaloscyphaceae</taxon>
        <taxon>Hyaloscypha</taxon>
        <taxon>Hyaloscypha variabilis</taxon>
    </lineage>
</organism>
<accession>A0A2J6RR48</accession>
<dbReference type="AlphaFoldDB" id="A0A2J6RR48"/>